<evidence type="ECO:0000256" key="3">
    <source>
        <dbReference type="ARBA" id="ARBA00022679"/>
    </source>
</evidence>
<keyword evidence="9" id="KW-1185">Reference proteome</keyword>
<proteinExistence type="predicted"/>
<evidence type="ECO:0000313" key="8">
    <source>
        <dbReference type="EMBL" id="CAK0817902.1"/>
    </source>
</evidence>
<feature type="region of interest" description="Disordered" evidence="6">
    <location>
        <begin position="1"/>
        <end position="45"/>
    </location>
</feature>
<dbReference type="Gene3D" id="3.90.1750.10">
    <property type="entry name" value="Hect, E3 ligase catalytic domains"/>
    <property type="match status" value="1"/>
</dbReference>
<dbReference type="Gene3D" id="3.30.2160.10">
    <property type="entry name" value="Hect, E3 ligase catalytic domain"/>
    <property type="match status" value="1"/>
</dbReference>
<feature type="compositionally biased region" description="Basic and acidic residues" evidence="6">
    <location>
        <begin position="23"/>
        <end position="45"/>
    </location>
</feature>
<dbReference type="EMBL" id="CAUYUJ010006592">
    <property type="protein sequence ID" value="CAK0817901.1"/>
    <property type="molecule type" value="Genomic_DNA"/>
</dbReference>
<evidence type="ECO:0000256" key="4">
    <source>
        <dbReference type="ARBA" id="ARBA00022786"/>
    </source>
</evidence>
<organism evidence="8 9">
    <name type="scientific">Prorocentrum cordatum</name>
    <dbReference type="NCBI Taxonomy" id="2364126"/>
    <lineage>
        <taxon>Eukaryota</taxon>
        <taxon>Sar</taxon>
        <taxon>Alveolata</taxon>
        <taxon>Dinophyceae</taxon>
        <taxon>Prorocentrales</taxon>
        <taxon>Prorocentraceae</taxon>
        <taxon>Prorocentrum</taxon>
    </lineage>
</organism>
<dbReference type="PANTHER" id="PTHR45700:SF2">
    <property type="entry name" value="UBIQUITIN-PROTEIN LIGASE E3C"/>
    <property type="match status" value="1"/>
</dbReference>
<gene>
    <name evidence="8" type="ORF">PCOR1329_LOCUS20347</name>
</gene>
<dbReference type="PANTHER" id="PTHR45700">
    <property type="entry name" value="UBIQUITIN-PROTEIN LIGASE E3C"/>
    <property type="match status" value="1"/>
</dbReference>
<dbReference type="InterPro" id="IPR035983">
    <property type="entry name" value="Hect_E3_ubiquitin_ligase"/>
</dbReference>
<dbReference type="PROSITE" id="PS50096">
    <property type="entry name" value="IQ"/>
    <property type="match status" value="1"/>
</dbReference>
<dbReference type="SUPFAM" id="SSF56204">
    <property type="entry name" value="Hect, E3 ligase catalytic domain"/>
    <property type="match status" value="1"/>
</dbReference>
<feature type="region of interest" description="Disordered" evidence="6">
    <location>
        <begin position="652"/>
        <end position="692"/>
    </location>
</feature>
<dbReference type="Pfam" id="PF00632">
    <property type="entry name" value="HECT"/>
    <property type="match status" value="1"/>
</dbReference>
<evidence type="ECO:0000313" key="9">
    <source>
        <dbReference type="Proteomes" id="UP001189429"/>
    </source>
</evidence>
<name>A0ABN9RHC4_9DINO</name>
<dbReference type="Gene3D" id="3.30.2410.10">
    <property type="entry name" value="Hect, E3 ligase catalytic domain"/>
    <property type="match status" value="1"/>
</dbReference>
<comment type="caution">
    <text evidence="8">The sequence shown here is derived from an EMBL/GenBank/DDBJ whole genome shotgun (WGS) entry which is preliminary data.</text>
</comment>
<dbReference type="InterPro" id="IPR000569">
    <property type="entry name" value="HECT_dom"/>
</dbReference>
<sequence>MFGGTDSYGKVSLSGAGRGRQRQGNESRDVFLKRQHREREEREQKRIREKSALSIQSAFRGWRSRHAVGAGHRALFDKRCADLAKVEHLLQPEQRASVVFRALASLLRLLAFSFSAREDRARLAKAVEMVRFSASQAAQANFLRLALAPDTAERRSSLVLLERLFAALLQLGEAGEAAQLLRLLQGALWADGDAAPEAARLRGAAVSQLLRRTALLPALSREALLVEPGGAAQTAPGAGAASAAAAAPGQDGGPELVHLCCCGVEATAGQEQVRLAMCLLSAPLLCEQISGPGRSHPRSYEVLLRVARLAPPAPRRDEDAAAIAMALGEEVRGSSRWAWLLGNFVALAQAFLDRADAEAARAALAWICWVKARAPSASRTGAFPEGLAALHGPHVVRSLLANVDPQGSRSLMPVALELYFPGASPELLRAASARAYVPLRGFVDSLDLPAARAHSLQMLLASSAVGAAEQISQEALQSLAFCVPIVERLAPHVSELARCSSIATALRVLGSDRGSESSATPHFGTLQAMQLMAFSSVYTVQLQSLYDAEFFGAANPLSPAEVGRLVPFLNRLAYCFVAQWPDRSALTPFGSALRTSLTALVRALYRRQLRMPILEDASGTTGAPWWTVPEASALLAKAPVVDLGLDQAPAAQADDDASGMDVDEDGADAAAAAPAAAAQREREAQRRRARLGGDSSARQVLEAVLEEVPHVLPFQDRVALLHSVILADQSGRLDARAAWARAALPQHRVRRSSLVEDGFAAFSGLNDEDELRSVFKIEFIGPDGEPESGIDGGGLFKEFMVSLGRTIFSPEFGLFAATDDWTIFPSPTAFRSHANASELYRFIGKVVGKAIYEMLLLEPQFSRVFLNRILGHTNEIDDVAALDKELHRGMRRLKEHASVEELGLTFSIVVGTAEEIDLIPNGRDIAVTRENLTQYLHVVANFRTNLQIQKHTTAFVQGLQCVIPLSWLKMFDPYELNTLVSGSSAGFDVADLRAATVYGGDYHEDSPVIQWLWTLLREHLDVEDMGRFLMFTTSCSRPPLLGFGTLRPKFCIHSVPDPDRLPTASTCANLLKLPQYRSFEALKAKVTQAIRAECGFDLS</sequence>
<evidence type="ECO:0000256" key="5">
    <source>
        <dbReference type="PROSITE-ProRule" id="PRU00104"/>
    </source>
</evidence>
<evidence type="ECO:0000256" key="2">
    <source>
        <dbReference type="ARBA" id="ARBA00012485"/>
    </source>
</evidence>
<evidence type="ECO:0000256" key="1">
    <source>
        <dbReference type="ARBA" id="ARBA00000885"/>
    </source>
</evidence>
<feature type="active site" description="Glycyl thioester intermediate" evidence="5">
    <location>
        <position position="1067"/>
    </location>
</feature>
<dbReference type="CDD" id="cd00078">
    <property type="entry name" value="HECTc"/>
    <property type="match status" value="1"/>
</dbReference>
<comment type="catalytic activity">
    <reaction evidence="1">
        <text>S-ubiquitinyl-[E2 ubiquitin-conjugating enzyme]-L-cysteine + [acceptor protein]-L-lysine = [E2 ubiquitin-conjugating enzyme]-L-cysteine + N(6)-ubiquitinyl-[acceptor protein]-L-lysine.</text>
        <dbReference type="EC" id="2.3.2.26"/>
    </reaction>
</comment>
<reference evidence="8" key="1">
    <citation type="submission" date="2023-10" db="EMBL/GenBank/DDBJ databases">
        <authorList>
            <person name="Chen Y."/>
            <person name="Shah S."/>
            <person name="Dougan E. K."/>
            <person name="Thang M."/>
            <person name="Chan C."/>
        </authorList>
    </citation>
    <scope>NUCLEOTIDE SEQUENCE [LARGE SCALE GENOMIC DNA]</scope>
</reference>
<accession>A0ABN9RHC4</accession>
<dbReference type="Proteomes" id="UP001189429">
    <property type="component" value="Unassembled WGS sequence"/>
</dbReference>
<feature type="compositionally biased region" description="Acidic residues" evidence="6">
    <location>
        <begin position="653"/>
        <end position="667"/>
    </location>
</feature>
<evidence type="ECO:0000256" key="6">
    <source>
        <dbReference type="SAM" id="MobiDB-lite"/>
    </source>
</evidence>
<keyword evidence="4 5" id="KW-0833">Ubl conjugation pathway</keyword>
<dbReference type="SMART" id="SM00119">
    <property type="entry name" value="HECTc"/>
    <property type="match status" value="1"/>
</dbReference>
<evidence type="ECO:0000259" key="7">
    <source>
        <dbReference type="PROSITE" id="PS50237"/>
    </source>
</evidence>
<feature type="domain" description="HECT" evidence="7">
    <location>
        <begin position="767"/>
        <end position="1099"/>
    </location>
</feature>
<dbReference type="PROSITE" id="PS50237">
    <property type="entry name" value="HECT"/>
    <property type="match status" value="1"/>
</dbReference>
<dbReference type="EC" id="2.3.2.26" evidence="2"/>
<dbReference type="EMBL" id="CAUYUJ010006592">
    <property type="protein sequence ID" value="CAK0817902.1"/>
    <property type="molecule type" value="Genomic_DNA"/>
</dbReference>
<keyword evidence="3" id="KW-0808">Transferase</keyword>
<feature type="compositionally biased region" description="Low complexity" evidence="6">
    <location>
        <begin position="668"/>
        <end position="678"/>
    </location>
</feature>
<protein>
    <recommendedName>
        <fullName evidence="2">HECT-type E3 ubiquitin transferase</fullName>
        <ecNumber evidence="2">2.3.2.26</ecNumber>
    </recommendedName>
</protein>
<dbReference type="InterPro" id="IPR044611">
    <property type="entry name" value="E3A/B/C-like"/>
</dbReference>